<feature type="domain" description="HTH TFE/IIEalpha-type" evidence="5">
    <location>
        <begin position="508"/>
        <end position="599"/>
    </location>
</feature>
<dbReference type="PANTHER" id="PTHR13097:SF7">
    <property type="entry name" value="GENERAL TRANSCRIPTION FACTOR IIE SUBUNIT 1"/>
    <property type="match status" value="1"/>
</dbReference>
<comment type="similarity">
    <text evidence="1">Belongs to the TFIIE alpha subunit family.</text>
</comment>
<evidence type="ECO:0000313" key="6">
    <source>
        <dbReference type="EMBL" id="KAJ8481197.1"/>
    </source>
</evidence>
<gene>
    <name evidence="6" type="ORF">ONZ51_g6175</name>
</gene>
<dbReference type="EMBL" id="JAPEVG010000143">
    <property type="protein sequence ID" value="KAJ8481197.1"/>
    <property type="molecule type" value="Genomic_DNA"/>
</dbReference>
<dbReference type="PANTHER" id="PTHR13097">
    <property type="entry name" value="TRANSCRIPTION INITIATION FACTOR IIE, ALPHA SUBUNIT"/>
    <property type="match status" value="1"/>
</dbReference>
<dbReference type="InterPro" id="IPR001611">
    <property type="entry name" value="Leu-rich_rpt"/>
</dbReference>
<keyword evidence="3" id="KW-0804">Transcription</keyword>
<dbReference type="InterPro" id="IPR024550">
    <property type="entry name" value="TFIIEa/SarR/Rpc3_HTH_dom"/>
</dbReference>
<keyword evidence="7" id="KW-1185">Reference proteome</keyword>
<keyword evidence="2" id="KW-0805">Transcription regulation</keyword>
<dbReference type="SUPFAM" id="SSF52047">
    <property type="entry name" value="RNI-like"/>
    <property type="match status" value="1"/>
</dbReference>
<protein>
    <recommendedName>
        <fullName evidence="5">HTH TFE/IIEalpha-type domain-containing protein</fullName>
    </recommendedName>
</protein>
<dbReference type="InterPro" id="IPR039997">
    <property type="entry name" value="TFE"/>
</dbReference>
<feature type="compositionally biased region" description="Acidic residues" evidence="4">
    <location>
        <begin position="248"/>
        <end position="259"/>
    </location>
</feature>
<evidence type="ECO:0000256" key="4">
    <source>
        <dbReference type="SAM" id="MobiDB-lite"/>
    </source>
</evidence>
<dbReference type="AlphaFoldDB" id="A0AAD7TUS9"/>
<evidence type="ECO:0000256" key="2">
    <source>
        <dbReference type="ARBA" id="ARBA00023015"/>
    </source>
</evidence>
<dbReference type="SUPFAM" id="SSF57783">
    <property type="entry name" value="Zinc beta-ribbon"/>
    <property type="match status" value="1"/>
</dbReference>
<evidence type="ECO:0000256" key="3">
    <source>
        <dbReference type="ARBA" id="ARBA00023163"/>
    </source>
</evidence>
<dbReference type="SMART" id="SM00368">
    <property type="entry name" value="LRR_RI"/>
    <property type="match status" value="5"/>
</dbReference>
<dbReference type="GO" id="GO:0006367">
    <property type="term" value="P:transcription initiation at RNA polymerase II promoter"/>
    <property type="evidence" value="ECO:0007669"/>
    <property type="project" value="InterPro"/>
</dbReference>
<evidence type="ECO:0000313" key="7">
    <source>
        <dbReference type="Proteomes" id="UP001215151"/>
    </source>
</evidence>
<dbReference type="Pfam" id="PF13516">
    <property type="entry name" value="LRR_6"/>
    <property type="match status" value="1"/>
</dbReference>
<dbReference type="GO" id="GO:0005673">
    <property type="term" value="C:transcription factor TFIIE complex"/>
    <property type="evidence" value="ECO:0007669"/>
    <property type="project" value="TreeGrafter"/>
</dbReference>
<feature type="region of interest" description="Disordered" evidence="4">
    <location>
        <begin position="922"/>
        <end position="941"/>
    </location>
</feature>
<dbReference type="InterPro" id="IPR013083">
    <property type="entry name" value="Znf_RING/FYVE/PHD"/>
</dbReference>
<feature type="region of interest" description="Disordered" evidence="4">
    <location>
        <begin position="884"/>
        <end position="908"/>
    </location>
</feature>
<reference evidence="6" key="1">
    <citation type="submission" date="2022-11" db="EMBL/GenBank/DDBJ databases">
        <title>Genome Sequence of Cubamyces cubensis.</title>
        <authorList>
            <person name="Buettner E."/>
        </authorList>
    </citation>
    <scope>NUCLEOTIDE SEQUENCE</scope>
    <source>
        <strain evidence="6">MPL-01</strain>
    </source>
</reference>
<dbReference type="Gene3D" id="3.30.40.10">
    <property type="entry name" value="Zinc/RING finger domain, C3HC4 (zinc finger)"/>
    <property type="match status" value="1"/>
</dbReference>
<dbReference type="Proteomes" id="UP001215151">
    <property type="component" value="Unassembled WGS sequence"/>
</dbReference>
<proteinExistence type="inferred from homology"/>
<dbReference type="InterPro" id="IPR032675">
    <property type="entry name" value="LRR_dom_sf"/>
</dbReference>
<dbReference type="InterPro" id="IPR021600">
    <property type="entry name" value="TFIIE_asu_C"/>
</dbReference>
<sequence>MDAFMLNGFNQHVPIRRSAAPKVSLAARSHIESMDAGLTSVSGAQEVIKDILARRSVTKLILGHNYLGDEGCEELFGFLSSEAGRKYKIGEISLNSNGIGNRGLLAISRYLRDNTTLKELFLQNNEFVGDPSVAVVFALAINSSHLETLSLAINPTLADTFVAHFLPVLDAPYFRELHFSLCGLTDESASHIVEYLTSPRCQLHVLKLNGNQLRARAVGSIVRAIHRANYTLLRMELYAVGLTKSPDDSETSSPEDEENAQEHPLRWPDVENDLKRSLTRNSTLKRLVEKEALALLRYSRVLLLRPKARDVSQHPTPLSPCSESCSCVQLSANTLFSTIGQPYHLSVTYATSGSHFPFTRLPTELQLHILSFLAPLLSTAQRLRIFTYASSPSTLPTLLPCLTNGGCIPDPASPQFTMGGPAAGGFGTSTGITLRKRGGGSVSACANGKCMGAGNSVLCRREAERSQWLASSFTSGKLAFEPARAHLTLVASVASMASGLSKDEQETLRLLVQHVSRAFYEPKYTVVMDQLVRHPVLKDDDLAGRMGLQLKELNKIMATLEGHKLVRIYRQNELKEGAQRSVGRQYFYIDYQSFCNVVKWRMAEMRRIIDQGLRNELDSKGYICPQCHKSFQPLEVDRLINFAKGTFDCDICGAEVVDNENAENVVGSQDRMQRFNRQMRFILEGLRKTEDMVLPAFDVALWIKNHLVEQERAKAASRDGGLKIAGSSGEGRQGDAIGVVLSVDKDEETARLERDREAAAKRQQNALPLWHLQSTISGDLTALGIKESARAEAADANRLPSSNDTILRGLGATKGPPALTNGEDVKPGIIQRVDEADYYDQYYASLAASAAPSGQPTPRMSEFGEEEEDVKPSVEYLDSLNEYRKRSRSQDDVGTGGSTPKIPRVDGHADAIEVESAVYTNGFEAEGPPPTNDAAEDDPVVYVNGEPVPLSQVTEEHQEAMTPEEYTAYYEILSARS</sequence>
<dbReference type="InterPro" id="IPR002853">
    <property type="entry name" value="TFIIE_asu"/>
</dbReference>
<dbReference type="SMART" id="SM00531">
    <property type="entry name" value="TFIIE"/>
    <property type="match status" value="1"/>
</dbReference>
<organism evidence="6 7">
    <name type="scientific">Trametes cubensis</name>
    <dbReference type="NCBI Taxonomy" id="1111947"/>
    <lineage>
        <taxon>Eukaryota</taxon>
        <taxon>Fungi</taxon>
        <taxon>Dikarya</taxon>
        <taxon>Basidiomycota</taxon>
        <taxon>Agaricomycotina</taxon>
        <taxon>Agaricomycetes</taxon>
        <taxon>Polyporales</taxon>
        <taxon>Polyporaceae</taxon>
        <taxon>Trametes</taxon>
    </lineage>
</organism>
<feature type="region of interest" description="Disordered" evidence="4">
    <location>
        <begin position="849"/>
        <end position="872"/>
    </location>
</feature>
<comment type="caution">
    <text evidence="6">The sequence shown here is derived from an EMBL/GenBank/DDBJ whole genome shotgun (WGS) entry which is preliminary data.</text>
</comment>
<accession>A0AAD7TUS9</accession>
<feature type="region of interest" description="Disordered" evidence="4">
    <location>
        <begin position="244"/>
        <end position="268"/>
    </location>
</feature>
<evidence type="ECO:0000256" key="1">
    <source>
        <dbReference type="ARBA" id="ARBA00008947"/>
    </source>
</evidence>
<name>A0AAD7TUS9_9APHY</name>
<dbReference type="Gene3D" id="3.80.10.10">
    <property type="entry name" value="Ribonuclease Inhibitor"/>
    <property type="match status" value="1"/>
</dbReference>
<dbReference type="Pfam" id="PF02002">
    <property type="entry name" value="TFIIE_alpha"/>
    <property type="match status" value="1"/>
</dbReference>
<dbReference type="PROSITE" id="PS51344">
    <property type="entry name" value="HTH_TFE_IIE"/>
    <property type="match status" value="1"/>
</dbReference>
<dbReference type="InterPro" id="IPR017919">
    <property type="entry name" value="TFIIE/TFIIEa_HTH"/>
</dbReference>
<dbReference type="Pfam" id="PF11521">
    <property type="entry name" value="TFIIE-A_C"/>
    <property type="match status" value="1"/>
</dbReference>
<evidence type="ECO:0000259" key="5">
    <source>
        <dbReference type="PROSITE" id="PS51344"/>
    </source>
</evidence>